<evidence type="ECO:0000313" key="1">
    <source>
        <dbReference type="EMBL" id="GAA4420256.1"/>
    </source>
</evidence>
<keyword evidence="2" id="KW-1185">Reference proteome</keyword>
<reference evidence="2" key="1">
    <citation type="journal article" date="2019" name="Int. J. Syst. Evol. Microbiol.">
        <title>The Global Catalogue of Microorganisms (GCM) 10K type strain sequencing project: providing services to taxonomists for standard genome sequencing and annotation.</title>
        <authorList>
            <consortium name="The Broad Institute Genomics Platform"/>
            <consortium name="The Broad Institute Genome Sequencing Center for Infectious Disease"/>
            <person name="Wu L."/>
            <person name="Ma J."/>
        </authorList>
    </citation>
    <scope>NUCLEOTIDE SEQUENCE [LARGE SCALE GENOMIC DNA]</scope>
    <source>
        <strain evidence="2">JCM 17925</strain>
    </source>
</reference>
<protein>
    <submittedName>
        <fullName evidence="1">Uncharacterized protein</fullName>
    </submittedName>
</protein>
<accession>A0ABP8L0B0</accession>
<organism evidence="1 2">
    <name type="scientific">Nibrella viscosa</name>
    <dbReference type="NCBI Taxonomy" id="1084524"/>
    <lineage>
        <taxon>Bacteria</taxon>
        <taxon>Pseudomonadati</taxon>
        <taxon>Bacteroidota</taxon>
        <taxon>Cytophagia</taxon>
        <taxon>Cytophagales</taxon>
        <taxon>Spirosomataceae</taxon>
        <taxon>Nibrella</taxon>
    </lineage>
</organism>
<sequence length="90" mass="10377">MVASQRLTNAQLALLEPFSFEISEAELLAMRQTLMQYFRARLEEGAEKAMLQKGLTTVQLEDQMKFDNRTEQLRQIRRSADAVMPDQADL</sequence>
<dbReference type="EMBL" id="BAABHB010000020">
    <property type="protein sequence ID" value="GAA4420256.1"/>
    <property type="molecule type" value="Genomic_DNA"/>
</dbReference>
<comment type="caution">
    <text evidence="1">The sequence shown here is derived from an EMBL/GenBank/DDBJ whole genome shotgun (WGS) entry which is preliminary data.</text>
</comment>
<proteinExistence type="predicted"/>
<evidence type="ECO:0000313" key="2">
    <source>
        <dbReference type="Proteomes" id="UP001500936"/>
    </source>
</evidence>
<dbReference type="Proteomes" id="UP001500936">
    <property type="component" value="Unassembled WGS sequence"/>
</dbReference>
<name>A0ABP8L0B0_9BACT</name>
<gene>
    <name evidence="1" type="ORF">GCM10023187_55390</name>
</gene>
<dbReference type="RefSeq" id="WP_345271342.1">
    <property type="nucleotide sequence ID" value="NZ_BAABHB010000020.1"/>
</dbReference>